<feature type="compositionally biased region" description="Acidic residues" evidence="1">
    <location>
        <begin position="521"/>
        <end position="532"/>
    </location>
</feature>
<protein>
    <submittedName>
        <fullName evidence="2">Uncharacterized protein</fullName>
    </submittedName>
</protein>
<sequence>MGVQDGFAQQYKGSSVDEILDAGAPGLQYWIQLAPRYRRAFGGDDGKTHSFLEMRYDEQRGMNLAKLEAAADGINKMLTNADAQWDIQDQLAKKLPSLWQGAAADAGIAMLSQQVTLAAEDRRKVRAAMDAMRATIGPFRDAVLAKAEFTLKLLKGEKDVKVQGKTPEDIDNIISGAQSGALTNPIFGGSTLIGKLTKIFPDLSPTNSPLNAIQAGLSAVPLISALQGDLTWPWQLGEDSAYNHKIQTRCRDWLNDIFKVEYDEALQKFIEQCDITHQAFETQYTSLESALKQIDDDPYPAPAGEKKVETPSTPGPPGPPGPSTPGTPGPGDDTKTDDTTKPSNTTNPLEGLATLAQSLSPLATTLAQGLGTGLSALSGIVQDGVDTALEQLEEVTKQAEEDAKDEENKDDKAKAEFDLGDKHLKFEMGPDGQLKLIATDPDGTSHEYSMKLDENGIPVISDSEQKPDEDEPPAPEDKPSDGGQTPEGGTGNPGTTPPMPPAAKREEDGEYQPEPIPTPVVEEDSEEQEEPFDTGAQLAEAGPL</sequence>
<evidence type="ECO:0000313" key="3">
    <source>
        <dbReference type="Proteomes" id="UP000219565"/>
    </source>
</evidence>
<feature type="region of interest" description="Disordered" evidence="1">
    <location>
        <begin position="294"/>
        <end position="349"/>
    </location>
</feature>
<proteinExistence type="predicted"/>
<feature type="compositionally biased region" description="Basic and acidic residues" evidence="1">
    <location>
        <begin position="395"/>
        <end position="428"/>
    </location>
</feature>
<feature type="region of interest" description="Disordered" evidence="1">
    <location>
        <begin position="395"/>
        <end position="544"/>
    </location>
</feature>
<name>A0A285LSW4_9NOCA</name>
<feature type="compositionally biased region" description="Basic and acidic residues" evidence="1">
    <location>
        <begin position="443"/>
        <end position="454"/>
    </location>
</feature>
<evidence type="ECO:0000313" key="2">
    <source>
        <dbReference type="EMBL" id="SNY88009.1"/>
    </source>
</evidence>
<dbReference type="Proteomes" id="UP000219565">
    <property type="component" value="Unassembled WGS sequence"/>
</dbReference>
<dbReference type="EMBL" id="OBEG01000005">
    <property type="protein sequence ID" value="SNY88009.1"/>
    <property type="molecule type" value="Genomic_DNA"/>
</dbReference>
<accession>A0A285LSW4</accession>
<dbReference type="STRING" id="1379680.GCA_001612615_02883"/>
<dbReference type="RefSeq" id="WP_097246971.1">
    <property type="nucleotide sequence ID" value="NZ_OBEG01000005.1"/>
</dbReference>
<dbReference type="OrthoDB" id="4508147at2"/>
<organism evidence="2 3">
    <name type="scientific">Nocardia amikacinitolerans</name>
    <dbReference type="NCBI Taxonomy" id="756689"/>
    <lineage>
        <taxon>Bacteria</taxon>
        <taxon>Bacillati</taxon>
        <taxon>Actinomycetota</taxon>
        <taxon>Actinomycetes</taxon>
        <taxon>Mycobacteriales</taxon>
        <taxon>Nocardiaceae</taxon>
        <taxon>Nocardia</taxon>
    </lineage>
</organism>
<feature type="compositionally biased region" description="Pro residues" evidence="1">
    <location>
        <begin position="313"/>
        <end position="328"/>
    </location>
</feature>
<evidence type="ECO:0000256" key="1">
    <source>
        <dbReference type="SAM" id="MobiDB-lite"/>
    </source>
</evidence>
<dbReference type="AlphaFoldDB" id="A0A285LSW4"/>
<reference evidence="2 3" key="1">
    <citation type="submission" date="2017-09" db="EMBL/GenBank/DDBJ databases">
        <authorList>
            <person name="Ehlers B."/>
            <person name="Leendertz F.H."/>
        </authorList>
    </citation>
    <scope>NUCLEOTIDE SEQUENCE [LARGE SCALE GENOMIC DNA]</scope>
    <source>
        <strain evidence="2 3">DSM 45537</strain>
    </source>
</reference>
<keyword evidence="3" id="KW-1185">Reference proteome</keyword>
<gene>
    <name evidence="2" type="ORF">SAMN04244553_4969</name>
</gene>